<feature type="transmembrane region" description="Helical" evidence="1">
    <location>
        <begin position="271"/>
        <end position="291"/>
    </location>
</feature>
<sequence>MKLATTQAICIILLFIIFYPVFFADYAYMDEAYQLWHNDDNSNFNMLFEQGRGLGALVMQKFFTSTAAINELKWIRVISFGGWVMAVIVWNAILYSWKKVFNLNERWVLFLSICLPCSISVAISIGWAGLAQVFLAFILALLSGHLLFINTYGKKGLRISVGKAILVVVLALASLSLYQPAIGAYLLPFFLCHLNDRFKKPDPVMYIGVGFYLAISLLYYILFKYSLVAYGIGASDRTTLSLDPLAKLSFFFSQPLAQAFSFNFLYNMHGIFSQAFYPVMLAAWLFSVFALERDQKLVYKFAYVGRVLCLLMLMYISVMVPRENFASYRTMLCLNLAGTMLLVDVILRLVKQSNFKNFIPYLAAGIVVVVAWCNFNLNYVSPLKKEYQAVHTYFQQNYDSSKTSIYFVRPPDNLFKKLYNQNLYKDEFGLPSTHKEWTPEPLIKQMVLEATGNRAKAQQTAIINLPVEERDSVNVGPGSIAIDVEKVLVD</sequence>
<keyword evidence="1" id="KW-0812">Transmembrane</keyword>
<organism evidence="2 3">
    <name type="scientific">Niastella koreensis</name>
    <dbReference type="NCBI Taxonomy" id="354356"/>
    <lineage>
        <taxon>Bacteria</taxon>
        <taxon>Pseudomonadati</taxon>
        <taxon>Bacteroidota</taxon>
        <taxon>Chitinophagia</taxon>
        <taxon>Chitinophagales</taxon>
        <taxon>Chitinophagaceae</taxon>
        <taxon>Niastella</taxon>
    </lineage>
</organism>
<reference evidence="2 3" key="1">
    <citation type="submission" date="2016-04" db="EMBL/GenBank/DDBJ databases">
        <authorList>
            <person name="Chen L."/>
            <person name="Zhuang W."/>
            <person name="Wang G."/>
        </authorList>
    </citation>
    <scope>NUCLEOTIDE SEQUENCE [LARGE SCALE GENOMIC DNA]</scope>
    <source>
        <strain evidence="3">GR20</strain>
    </source>
</reference>
<feature type="transmembrane region" description="Helical" evidence="1">
    <location>
        <begin position="133"/>
        <end position="152"/>
    </location>
</feature>
<keyword evidence="1" id="KW-1133">Transmembrane helix</keyword>
<dbReference type="EMBL" id="LWBO01000010">
    <property type="protein sequence ID" value="OQP49640.1"/>
    <property type="molecule type" value="Genomic_DNA"/>
</dbReference>
<keyword evidence="1" id="KW-0472">Membrane</keyword>
<evidence type="ECO:0008006" key="4">
    <source>
        <dbReference type="Google" id="ProtNLM"/>
    </source>
</evidence>
<gene>
    <name evidence="2" type="ORF">A4D02_29050</name>
</gene>
<evidence type="ECO:0000256" key="1">
    <source>
        <dbReference type="SAM" id="Phobius"/>
    </source>
</evidence>
<keyword evidence="3" id="KW-1185">Reference proteome</keyword>
<evidence type="ECO:0000313" key="2">
    <source>
        <dbReference type="EMBL" id="OQP49640.1"/>
    </source>
</evidence>
<feature type="transmembrane region" description="Helical" evidence="1">
    <location>
        <begin position="359"/>
        <end position="377"/>
    </location>
</feature>
<accession>A0ABX3NYZ6</accession>
<name>A0ABX3NYZ6_9BACT</name>
<feature type="transmembrane region" description="Helical" evidence="1">
    <location>
        <begin position="107"/>
        <end position="127"/>
    </location>
</feature>
<evidence type="ECO:0000313" key="3">
    <source>
        <dbReference type="Proteomes" id="UP000192277"/>
    </source>
</evidence>
<protein>
    <recommendedName>
        <fullName evidence="4">Glycosyltransferase RgtA/B/C/D-like domain-containing protein</fullName>
    </recommendedName>
</protein>
<feature type="transmembrane region" description="Helical" evidence="1">
    <location>
        <begin position="303"/>
        <end position="320"/>
    </location>
</feature>
<dbReference type="RefSeq" id="WP_014219966.1">
    <property type="nucleotide sequence ID" value="NZ_LWBO01000010.1"/>
</dbReference>
<proteinExistence type="predicted"/>
<feature type="transmembrane region" description="Helical" evidence="1">
    <location>
        <begin position="203"/>
        <end position="223"/>
    </location>
</feature>
<dbReference type="Proteomes" id="UP000192277">
    <property type="component" value="Unassembled WGS sequence"/>
</dbReference>
<comment type="caution">
    <text evidence="2">The sequence shown here is derived from an EMBL/GenBank/DDBJ whole genome shotgun (WGS) entry which is preliminary data.</text>
</comment>
<feature type="transmembrane region" description="Helical" evidence="1">
    <location>
        <begin position="326"/>
        <end position="347"/>
    </location>
</feature>
<feature type="transmembrane region" description="Helical" evidence="1">
    <location>
        <begin position="164"/>
        <end position="191"/>
    </location>
</feature>
<feature type="transmembrane region" description="Helical" evidence="1">
    <location>
        <begin position="74"/>
        <end position="95"/>
    </location>
</feature>